<reference evidence="1" key="1">
    <citation type="submission" date="2021-02" db="EMBL/GenBank/DDBJ databases">
        <authorList>
            <person name="Nowell W R."/>
        </authorList>
    </citation>
    <scope>NUCLEOTIDE SEQUENCE</scope>
</reference>
<accession>A0A819QQP8</accession>
<name>A0A819QQP8_9BILA</name>
<feature type="non-terminal residue" evidence="1">
    <location>
        <position position="1"/>
    </location>
</feature>
<organism evidence="1 2">
    <name type="scientific">Rotaria sordida</name>
    <dbReference type="NCBI Taxonomy" id="392033"/>
    <lineage>
        <taxon>Eukaryota</taxon>
        <taxon>Metazoa</taxon>
        <taxon>Spiralia</taxon>
        <taxon>Gnathifera</taxon>
        <taxon>Rotifera</taxon>
        <taxon>Eurotatoria</taxon>
        <taxon>Bdelloidea</taxon>
        <taxon>Philodinida</taxon>
        <taxon>Philodinidae</taxon>
        <taxon>Rotaria</taxon>
    </lineage>
</organism>
<dbReference type="Proteomes" id="UP000663874">
    <property type="component" value="Unassembled WGS sequence"/>
</dbReference>
<protein>
    <submittedName>
        <fullName evidence="1">Uncharacterized protein</fullName>
    </submittedName>
</protein>
<comment type="caution">
    <text evidence="1">The sequence shown here is derived from an EMBL/GenBank/DDBJ whole genome shotgun (WGS) entry which is preliminary data.</text>
</comment>
<evidence type="ECO:0000313" key="1">
    <source>
        <dbReference type="EMBL" id="CAF4035225.1"/>
    </source>
</evidence>
<sequence length="47" mass="5457">PLFCFVSSYYLQTGTTVCKINHNSGEVNRIRILIIANVQRNLNYNRL</sequence>
<gene>
    <name evidence="1" type="ORF">FNK824_LOCUS27870</name>
</gene>
<dbReference type="AlphaFoldDB" id="A0A819QQP8"/>
<dbReference type="EMBL" id="CAJOBE010007410">
    <property type="protein sequence ID" value="CAF4035225.1"/>
    <property type="molecule type" value="Genomic_DNA"/>
</dbReference>
<evidence type="ECO:0000313" key="2">
    <source>
        <dbReference type="Proteomes" id="UP000663874"/>
    </source>
</evidence>
<proteinExistence type="predicted"/>